<evidence type="ECO:0000313" key="3">
    <source>
        <dbReference type="Proteomes" id="UP001597034"/>
    </source>
</evidence>
<feature type="region of interest" description="Disordered" evidence="1">
    <location>
        <begin position="1"/>
        <end position="22"/>
    </location>
</feature>
<comment type="caution">
    <text evidence="2">The sequence shown here is derived from an EMBL/GenBank/DDBJ whole genome shotgun (WGS) entry which is preliminary data.</text>
</comment>
<dbReference type="EMBL" id="JBHUDO010000002">
    <property type="protein sequence ID" value="MFD1646155.1"/>
    <property type="molecule type" value="Genomic_DNA"/>
</dbReference>
<name>A0ABD6DIM4_9EURY</name>
<accession>A0ABD6DIM4</accession>
<organism evidence="2 3">
    <name type="scientific">Haloarchaeobius litoreus</name>
    <dbReference type="NCBI Taxonomy" id="755306"/>
    <lineage>
        <taxon>Archaea</taxon>
        <taxon>Methanobacteriati</taxon>
        <taxon>Methanobacteriota</taxon>
        <taxon>Stenosarchaea group</taxon>
        <taxon>Halobacteria</taxon>
        <taxon>Halobacteriales</taxon>
        <taxon>Halorubellaceae</taxon>
        <taxon>Haloarchaeobius</taxon>
    </lineage>
</organism>
<keyword evidence="3" id="KW-1185">Reference proteome</keyword>
<dbReference type="InterPro" id="IPR015797">
    <property type="entry name" value="NUDIX_hydrolase-like_dom_sf"/>
</dbReference>
<dbReference type="RefSeq" id="WP_256398323.1">
    <property type="nucleotide sequence ID" value="NZ_JANHJR010000001.1"/>
</dbReference>
<reference evidence="2 3" key="1">
    <citation type="journal article" date="2019" name="Int. J. Syst. Evol. Microbiol.">
        <title>The Global Catalogue of Microorganisms (GCM) 10K type strain sequencing project: providing services to taxonomists for standard genome sequencing and annotation.</title>
        <authorList>
            <consortium name="The Broad Institute Genomics Platform"/>
            <consortium name="The Broad Institute Genome Sequencing Center for Infectious Disease"/>
            <person name="Wu L."/>
            <person name="Ma J."/>
        </authorList>
    </citation>
    <scope>NUCLEOTIDE SEQUENCE [LARGE SCALE GENOMIC DNA]</scope>
    <source>
        <strain evidence="2 3">CGMCC 1.10390</strain>
    </source>
</reference>
<gene>
    <name evidence="2" type="ORF">ACFSBL_10720</name>
</gene>
<evidence type="ECO:0000256" key="1">
    <source>
        <dbReference type="SAM" id="MobiDB-lite"/>
    </source>
</evidence>
<proteinExistence type="predicted"/>
<dbReference type="Proteomes" id="UP001597034">
    <property type="component" value="Unassembled WGS sequence"/>
</dbReference>
<protein>
    <recommendedName>
        <fullName evidence="4">Nudix hydrolase domain-containing protein</fullName>
    </recommendedName>
</protein>
<dbReference type="SUPFAM" id="SSF55811">
    <property type="entry name" value="Nudix"/>
    <property type="match status" value="1"/>
</dbReference>
<evidence type="ECO:0008006" key="4">
    <source>
        <dbReference type="Google" id="ProtNLM"/>
    </source>
</evidence>
<sequence>MHDTTQNTVDVPDDPTELAERDGVEEVTDTFTHGNEDHCEADYAGRAIVGVTNDDGELLLVTDRAEGRAVLPSPKVEYDGDWTAAARDELADIAEMEVRITGVERVRHAEHVIEGDDEVFDETTHVVLAAEPVADAPELPDLAAEHWSLEWHDSYPSDLFEDGQPEAEDVRLFLD</sequence>
<evidence type="ECO:0000313" key="2">
    <source>
        <dbReference type="EMBL" id="MFD1646155.1"/>
    </source>
</evidence>
<dbReference type="AlphaFoldDB" id="A0ABD6DIM4"/>